<dbReference type="FunFam" id="1.10.3430.10:FF:000018">
    <property type="entry name" value="Rhesus-like glycoprotein B"/>
    <property type="match status" value="1"/>
</dbReference>
<sequence length="663" mass="70451">MLSRRRSVSTRLRFFSVSRLRVIHIMSSVLKIPTAMASGAASRRHSLDWSHVGLPPREPQLRTGFAPSVIAIAAVIVGLFFGLTQYTELAENAQEQVERYYKYFIDVQVMIFIGFGFLMTFMRRYSYGAVSLNYFASALMFLEAILMIGATQQVFWNYHRTKIQIDMALLIDCAFCAGSGMIAFGAIIGKATPTQVLWLLFWQVPLYALNQQLVIHTFKALDMGGTIVIHLFGAYYGLAASLMISRKQPLHGLDNPKNSGAYLNDIFSMIGTIFLFIYWPSFNGALASVAYANQTSATYAEKSAQFLAIVNTLLSLLGAVLSVFATSALVGGRFNMVHIQNSTLAGGVAMGAACTLRLTPGGALAVGLGAGAISTLGFQYLMPFLDRTIGLGDTCGVHNLHGIPAIVGTLVAGLAALGQHSDYLEHDTGRQQLGYQVLAGVVTMGIAIAGGLLGGFVVSWFNPCRDETMALPELFDDGPWWVGQRVEPMPISTSIHLSTLNSRHQKDGGSTQRGNAANASVSMANTLVPNPAEPRRHGSACPAAPIAVSGVPAAVAHHSLTVSGQQGAAHGAAAASEIVASVPFLAFQQQQQQMAAAAAAAHQYPQPFMSTAVLMGGAAGGGGANNDRPLFSDDVIGMETALAPVQPMQQPAYSQASAGPNNV</sequence>
<feature type="transmembrane region" description="Helical" evidence="9">
    <location>
        <begin position="168"/>
        <end position="189"/>
    </location>
</feature>
<comment type="subcellular location">
    <subcellularLocation>
        <location evidence="1">Membrane</location>
        <topology evidence="1">Multi-pass membrane protein</topology>
    </subcellularLocation>
</comment>
<dbReference type="PANTHER" id="PTHR11730">
    <property type="entry name" value="AMMONIUM TRANSPORTER"/>
    <property type="match status" value="1"/>
</dbReference>
<dbReference type="InterPro" id="IPR024041">
    <property type="entry name" value="NH4_transpt_AmtB-like_dom"/>
</dbReference>
<dbReference type="PANTHER" id="PTHR11730:SF60">
    <property type="entry name" value="RH50, ISOFORM D"/>
    <property type="match status" value="1"/>
</dbReference>
<keyword evidence="5 9" id="KW-1133">Transmembrane helix</keyword>
<accession>A0A2K3DPU7</accession>
<dbReference type="GO" id="GO:0097272">
    <property type="term" value="P:ammonium homeostasis"/>
    <property type="evidence" value="ECO:0000318"/>
    <property type="project" value="GO_Central"/>
</dbReference>
<dbReference type="ExpressionAtlas" id="A0A2K3DPU7">
    <property type="expression patterns" value="differential"/>
</dbReference>
<evidence type="ECO:0000256" key="8">
    <source>
        <dbReference type="ARBA" id="ARBA00058443"/>
    </source>
</evidence>
<comment type="function">
    <text evidence="8">May be a carbon dioxide/bicarbonate transporter.</text>
</comment>
<evidence type="ECO:0000256" key="4">
    <source>
        <dbReference type="ARBA" id="ARBA00022692"/>
    </source>
</evidence>
<dbReference type="OMA" id="LAVFTIQ"/>
<evidence type="ECO:0000256" key="9">
    <source>
        <dbReference type="SAM" id="Phobius"/>
    </source>
</evidence>
<dbReference type="InParanoid" id="A0A2K3DPU7"/>
<dbReference type="RefSeq" id="XP_042924016.1">
    <property type="nucleotide sequence ID" value="XM_043063310.1"/>
</dbReference>
<dbReference type="EMBL" id="CM008967">
    <property type="protein sequence ID" value="PNW82565.1"/>
    <property type="molecule type" value="Genomic_DNA"/>
</dbReference>
<dbReference type="STRING" id="3055.A0A2K3DPU7"/>
<name>A0A2K3DPU7_CHLRE</name>
<feature type="transmembrane region" description="Helical" evidence="9">
    <location>
        <begin position="21"/>
        <end position="41"/>
    </location>
</feature>
<dbReference type="GO" id="GO:0072488">
    <property type="term" value="P:ammonium transmembrane transport"/>
    <property type="evidence" value="ECO:0000318"/>
    <property type="project" value="GO_Central"/>
</dbReference>
<evidence type="ECO:0000256" key="3">
    <source>
        <dbReference type="ARBA" id="ARBA00022448"/>
    </source>
</evidence>
<dbReference type="InterPro" id="IPR002229">
    <property type="entry name" value="RhesusRHD"/>
</dbReference>
<dbReference type="AlphaFoldDB" id="A0A2K3DPU7"/>
<evidence type="ECO:0000256" key="2">
    <source>
        <dbReference type="ARBA" id="ARBA00011036"/>
    </source>
</evidence>
<feature type="transmembrane region" description="Helical" evidence="9">
    <location>
        <begin position="227"/>
        <end position="246"/>
    </location>
</feature>
<feature type="transmembrane region" description="Helical" evidence="9">
    <location>
        <begin position="61"/>
        <end position="83"/>
    </location>
</feature>
<feature type="transmembrane region" description="Helical" evidence="9">
    <location>
        <begin position="266"/>
        <end position="292"/>
    </location>
</feature>
<evidence type="ECO:0000313" key="12">
    <source>
        <dbReference type="Proteomes" id="UP000006906"/>
    </source>
</evidence>
<dbReference type="OrthoDB" id="534912at2759"/>
<feature type="domain" description="Ammonium transporter AmtB-like" evidence="10">
    <location>
        <begin position="71"/>
        <end position="459"/>
    </location>
</feature>
<feature type="transmembrane region" description="Helical" evidence="9">
    <location>
        <begin position="363"/>
        <end position="381"/>
    </location>
</feature>
<reference evidence="11 12" key="1">
    <citation type="journal article" date="2007" name="Science">
        <title>The Chlamydomonas genome reveals the evolution of key animal and plant functions.</title>
        <authorList>
            <person name="Merchant S.S."/>
            <person name="Prochnik S.E."/>
            <person name="Vallon O."/>
            <person name="Harris E.H."/>
            <person name="Karpowicz S.J."/>
            <person name="Witman G.B."/>
            <person name="Terry A."/>
            <person name="Salamov A."/>
            <person name="Fritz-Laylin L.K."/>
            <person name="Marechal-Drouard L."/>
            <person name="Marshall W.F."/>
            <person name="Qu L.H."/>
            <person name="Nelson D.R."/>
            <person name="Sanderfoot A.A."/>
            <person name="Spalding M.H."/>
            <person name="Kapitonov V.V."/>
            <person name="Ren Q."/>
            <person name="Ferris P."/>
            <person name="Lindquist E."/>
            <person name="Shapiro H."/>
            <person name="Lucas S.M."/>
            <person name="Grimwood J."/>
            <person name="Schmutz J."/>
            <person name="Cardol P."/>
            <person name="Cerutti H."/>
            <person name="Chanfreau G."/>
            <person name="Chen C.L."/>
            <person name="Cognat V."/>
            <person name="Croft M.T."/>
            <person name="Dent R."/>
            <person name="Dutcher S."/>
            <person name="Fernandez E."/>
            <person name="Fukuzawa H."/>
            <person name="Gonzalez-Ballester D."/>
            <person name="Gonzalez-Halphen D."/>
            <person name="Hallmann A."/>
            <person name="Hanikenne M."/>
            <person name="Hippler M."/>
            <person name="Inwood W."/>
            <person name="Jabbari K."/>
            <person name="Kalanon M."/>
            <person name="Kuras R."/>
            <person name="Lefebvre P.A."/>
            <person name="Lemaire S.D."/>
            <person name="Lobanov A.V."/>
            <person name="Lohr M."/>
            <person name="Manuell A."/>
            <person name="Meier I."/>
            <person name="Mets L."/>
            <person name="Mittag M."/>
            <person name="Mittelmeier T."/>
            <person name="Moroney J.V."/>
            <person name="Moseley J."/>
            <person name="Napoli C."/>
            <person name="Nedelcu A.M."/>
            <person name="Niyogi K."/>
            <person name="Novoselov S.V."/>
            <person name="Paulsen I.T."/>
            <person name="Pazour G."/>
            <person name="Purton S."/>
            <person name="Ral J.P."/>
            <person name="Riano-Pachon D.M."/>
            <person name="Riekhof W."/>
            <person name="Rymarquis L."/>
            <person name="Schroda M."/>
            <person name="Stern D."/>
            <person name="Umen J."/>
            <person name="Willows R."/>
            <person name="Wilson N."/>
            <person name="Zimmer S.L."/>
            <person name="Allmer J."/>
            <person name="Balk J."/>
            <person name="Bisova K."/>
            <person name="Chen C.J."/>
            <person name="Elias M."/>
            <person name="Gendler K."/>
            <person name="Hauser C."/>
            <person name="Lamb M.R."/>
            <person name="Ledford H."/>
            <person name="Long J.C."/>
            <person name="Minagawa J."/>
            <person name="Page M.D."/>
            <person name="Pan J."/>
            <person name="Pootakham W."/>
            <person name="Roje S."/>
            <person name="Rose A."/>
            <person name="Stahlberg E."/>
            <person name="Terauchi A.M."/>
            <person name="Yang P."/>
            <person name="Ball S."/>
            <person name="Bowler C."/>
            <person name="Dieckmann C.L."/>
            <person name="Gladyshev V.N."/>
            <person name="Green P."/>
            <person name="Jorgensen R."/>
            <person name="Mayfield S."/>
            <person name="Mueller-Roeber B."/>
            <person name="Rajamani S."/>
            <person name="Sayre R.T."/>
            <person name="Brokstein P."/>
            <person name="Dubchak I."/>
            <person name="Goodstein D."/>
            <person name="Hornick L."/>
            <person name="Huang Y.W."/>
            <person name="Jhaveri J."/>
            <person name="Luo Y."/>
            <person name="Martinez D."/>
            <person name="Ngau W.C."/>
            <person name="Otillar B."/>
            <person name="Poliakov A."/>
            <person name="Porter A."/>
            <person name="Szajkowski L."/>
            <person name="Werner G."/>
            <person name="Zhou K."/>
            <person name="Grigoriev I.V."/>
            <person name="Rokhsar D.S."/>
            <person name="Grossman A.R."/>
        </authorList>
    </citation>
    <scope>NUCLEOTIDE SEQUENCE [LARGE SCALE GENOMIC DNA]</scope>
    <source>
        <strain evidence="12">CC-503</strain>
    </source>
</reference>
<dbReference type="SUPFAM" id="SSF111352">
    <property type="entry name" value="Ammonium transporter"/>
    <property type="match status" value="1"/>
</dbReference>
<dbReference type="Gramene" id="PNW82565">
    <property type="protein sequence ID" value="PNW82565"/>
    <property type="gene ID" value="CHLRE_06g284150v5"/>
</dbReference>
<evidence type="ECO:0000256" key="1">
    <source>
        <dbReference type="ARBA" id="ARBA00004141"/>
    </source>
</evidence>
<protein>
    <recommendedName>
        <fullName evidence="10">Ammonium transporter AmtB-like domain-containing protein</fullName>
    </recommendedName>
</protein>
<dbReference type="Gene3D" id="1.10.3430.10">
    <property type="entry name" value="Ammonium transporter AmtB like domains"/>
    <property type="match status" value="1"/>
</dbReference>
<evidence type="ECO:0000259" key="10">
    <source>
        <dbReference type="Pfam" id="PF00909"/>
    </source>
</evidence>
<proteinExistence type="inferred from homology"/>
<dbReference type="Proteomes" id="UP000006906">
    <property type="component" value="Chromosome 6"/>
</dbReference>
<evidence type="ECO:0000256" key="6">
    <source>
        <dbReference type="ARBA" id="ARBA00023136"/>
    </source>
</evidence>
<organism evidence="11 12">
    <name type="scientific">Chlamydomonas reinhardtii</name>
    <name type="common">Chlamydomonas smithii</name>
    <dbReference type="NCBI Taxonomy" id="3055"/>
    <lineage>
        <taxon>Eukaryota</taxon>
        <taxon>Viridiplantae</taxon>
        <taxon>Chlorophyta</taxon>
        <taxon>core chlorophytes</taxon>
        <taxon>Chlorophyceae</taxon>
        <taxon>CS clade</taxon>
        <taxon>Chlamydomonadales</taxon>
        <taxon>Chlamydomonadaceae</taxon>
        <taxon>Chlamydomonas</taxon>
    </lineage>
</organism>
<dbReference type="PRINTS" id="PR00342">
    <property type="entry name" value="RHESUSRHD"/>
</dbReference>
<dbReference type="GO" id="GO:0008519">
    <property type="term" value="F:ammonium channel activity"/>
    <property type="evidence" value="ECO:0000318"/>
    <property type="project" value="GO_Central"/>
</dbReference>
<dbReference type="KEGG" id="cre:CHLRE_06g284150v5"/>
<dbReference type="InterPro" id="IPR029020">
    <property type="entry name" value="Ammonium/urea_transptr"/>
</dbReference>
<keyword evidence="6 9" id="KW-0472">Membrane</keyword>
<feature type="transmembrane region" description="Helical" evidence="9">
    <location>
        <begin position="437"/>
        <end position="461"/>
    </location>
</feature>
<feature type="transmembrane region" description="Helical" evidence="9">
    <location>
        <begin position="103"/>
        <end position="122"/>
    </location>
</feature>
<keyword evidence="12" id="KW-1185">Reference proteome</keyword>
<gene>
    <name evidence="11" type="ORF">CHLRE_06g284150v5</name>
</gene>
<evidence type="ECO:0000256" key="7">
    <source>
        <dbReference type="ARBA" id="ARBA00023180"/>
    </source>
</evidence>
<dbReference type="GO" id="GO:0005886">
    <property type="term" value="C:plasma membrane"/>
    <property type="evidence" value="ECO:0000318"/>
    <property type="project" value="GO_Central"/>
</dbReference>
<comment type="similarity">
    <text evidence="2">Belongs to the ammonium transporter (TC 2.A.49) family. Rh subfamily.</text>
</comment>
<dbReference type="GeneID" id="5720974"/>
<feature type="transmembrane region" description="Helical" evidence="9">
    <location>
        <begin position="401"/>
        <end position="417"/>
    </location>
</feature>
<evidence type="ECO:0000313" key="11">
    <source>
        <dbReference type="EMBL" id="PNW82565.1"/>
    </source>
</evidence>
<dbReference type="Pfam" id="PF00909">
    <property type="entry name" value="Ammonium_transp"/>
    <property type="match status" value="1"/>
</dbReference>
<dbReference type="PaxDb" id="3055-EDP01723"/>
<keyword evidence="4 9" id="KW-0812">Transmembrane</keyword>
<keyword evidence="3" id="KW-0813">Transport</keyword>
<feature type="transmembrane region" description="Helical" evidence="9">
    <location>
        <begin position="337"/>
        <end position="356"/>
    </location>
</feature>
<feature type="transmembrane region" description="Helical" evidence="9">
    <location>
        <begin position="134"/>
        <end position="156"/>
    </location>
</feature>
<evidence type="ECO:0000256" key="5">
    <source>
        <dbReference type="ARBA" id="ARBA00022989"/>
    </source>
</evidence>
<feature type="transmembrane region" description="Helical" evidence="9">
    <location>
        <begin position="304"/>
        <end position="325"/>
    </location>
</feature>
<keyword evidence="7" id="KW-0325">Glycoprotein</keyword>